<feature type="chain" id="PRO_5047517166" evidence="1">
    <location>
        <begin position="29"/>
        <end position="130"/>
    </location>
</feature>
<dbReference type="PANTHER" id="PTHR16839:SF1">
    <property type="entry name" value="GALANIN PEPTIDES"/>
    <property type="match status" value="1"/>
</dbReference>
<evidence type="ECO:0000313" key="2">
    <source>
        <dbReference type="EMBL" id="CAK8694425.1"/>
    </source>
</evidence>
<accession>A0ABP0GVZ2</accession>
<proteinExistence type="predicted"/>
<keyword evidence="3" id="KW-1185">Reference proteome</keyword>
<gene>
    <name evidence="2" type="ORF">CVLEPA_LOCUS27791</name>
</gene>
<dbReference type="EMBL" id="CAWYQH010000141">
    <property type="protein sequence ID" value="CAK8694425.1"/>
    <property type="molecule type" value="Genomic_DNA"/>
</dbReference>
<evidence type="ECO:0000313" key="3">
    <source>
        <dbReference type="Proteomes" id="UP001642483"/>
    </source>
</evidence>
<sequence>MASLNIRPSTLAGCLLIASLICSQETEAVGIVPRKSHRPSGWTLNSIGYNGGLGALRKLFGKRDGASVDTEEDDSVSDFNINEGAMNELVHDFVEFLKLKASGRLGPEVLRCILVNMQEQGEEEPETVAE</sequence>
<evidence type="ECO:0000256" key="1">
    <source>
        <dbReference type="SAM" id="SignalP"/>
    </source>
</evidence>
<dbReference type="Proteomes" id="UP001642483">
    <property type="component" value="Unassembled WGS sequence"/>
</dbReference>
<organism evidence="2 3">
    <name type="scientific">Clavelina lepadiformis</name>
    <name type="common">Light-bulb sea squirt</name>
    <name type="synonym">Ascidia lepadiformis</name>
    <dbReference type="NCBI Taxonomy" id="159417"/>
    <lineage>
        <taxon>Eukaryota</taxon>
        <taxon>Metazoa</taxon>
        <taxon>Chordata</taxon>
        <taxon>Tunicata</taxon>
        <taxon>Ascidiacea</taxon>
        <taxon>Aplousobranchia</taxon>
        <taxon>Clavelinidae</taxon>
        <taxon>Clavelina</taxon>
    </lineage>
</organism>
<dbReference type="PANTHER" id="PTHR16839">
    <property type="entry name" value="GALANIN"/>
    <property type="match status" value="1"/>
</dbReference>
<dbReference type="InterPro" id="IPR008175">
    <property type="entry name" value="Galanin_pre"/>
</dbReference>
<comment type="caution">
    <text evidence="2">The sequence shown here is derived from an EMBL/GenBank/DDBJ whole genome shotgun (WGS) entry which is preliminary data.</text>
</comment>
<feature type="signal peptide" evidence="1">
    <location>
        <begin position="1"/>
        <end position="28"/>
    </location>
</feature>
<keyword evidence="1" id="KW-0732">Signal</keyword>
<reference evidence="2 3" key="1">
    <citation type="submission" date="2024-02" db="EMBL/GenBank/DDBJ databases">
        <authorList>
            <person name="Daric V."/>
            <person name="Darras S."/>
        </authorList>
    </citation>
    <scope>NUCLEOTIDE SEQUENCE [LARGE SCALE GENOMIC DNA]</scope>
</reference>
<protein>
    <submittedName>
        <fullName evidence="2">Uncharacterized protein</fullName>
    </submittedName>
</protein>
<name>A0ABP0GVZ2_CLALP</name>